<gene>
    <name evidence="1" type="ORF">D5S19_16015</name>
</gene>
<sequence>MMSGALVPAVARMLGCRNSLALMVVEVIESKAGQGWSEAEIVRWLAGHYDPGSPVADPALVRFVLARL</sequence>
<dbReference type="Proteomes" id="UP000285112">
    <property type="component" value="Unassembled WGS sequence"/>
</dbReference>
<keyword evidence="2" id="KW-1185">Reference proteome</keyword>
<name>A0A419I3J6_9PSEU</name>
<accession>A0A419I3J6</accession>
<evidence type="ECO:0000313" key="1">
    <source>
        <dbReference type="EMBL" id="RJQ84770.1"/>
    </source>
</evidence>
<protein>
    <submittedName>
        <fullName evidence="1">Uncharacterized protein</fullName>
    </submittedName>
</protein>
<proteinExistence type="predicted"/>
<dbReference type="EMBL" id="QZFV01000084">
    <property type="protein sequence ID" value="RJQ84770.1"/>
    <property type="molecule type" value="Genomic_DNA"/>
</dbReference>
<organism evidence="1 2">
    <name type="scientific">Amycolatopsis panacis</name>
    <dbReference type="NCBI Taxonomy" id="2340917"/>
    <lineage>
        <taxon>Bacteria</taxon>
        <taxon>Bacillati</taxon>
        <taxon>Actinomycetota</taxon>
        <taxon>Actinomycetes</taxon>
        <taxon>Pseudonocardiales</taxon>
        <taxon>Pseudonocardiaceae</taxon>
        <taxon>Amycolatopsis</taxon>
    </lineage>
</organism>
<comment type="caution">
    <text evidence="1">The sequence shown here is derived from an EMBL/GenBank/DDBJ whole genome shotgun (WGS) entry which is preliminary data.</text>
</comment>
<reference evidence="1 2" key="1">
    <citation type="submission" date="2018-09" db="EMBL/GenBank/DDBJ databases">
        <title>YIM PH 21725 draft genome.</title>
        <authorList>
            <person name="Miao C."/>
        </authorList>
    </citation>
    <scope>NUCLEOTIDE SEQUENCE [LARGE SCALE GENOMIC DNA]</scope>
    <source>
        <strain evidence="2">YIM PH21725</strain>
    </source>
</reference>
<dbReference type="AlphaFoldDB" id="A0A419I3J6"/>
<evidence type="ECO:0000313" key="2">
    <source>
        <dbReference type="Proteomes" id="UP000285112"/>
    </source>
</evidence>